<evidence type="ECO:0000313" key="3">
    <source>
        <dbReference type="EMBL" id="ODN65809.1"/>
    </source>
</evidence>
<comment type="caution">
    <text evidence="3">The sequence shown here is derived from an EMBL/GenBank/DDBJ whole genome shotgun (WGS) entry which is preliminary data.</text>
</comment>
<keyword evidence="4" id="KW-1185">Reference proteome</keyword>
<organism evidence="3 4">
    <name type="scientific">Methylobrevis pamukkalensis</name>
    <dbReference type="NCBI Taxonomy" id="1439726"/>
    <lineage>
        <taxon>Bacteria</taxon>
        <taxon>Pseudomonadati</taxon>
        <taxon>Pseudomonadota</taxon>
        <taxon>Alphaproteobacteria</taxon>
        <taxon>Hyphomicrobiales</taxon>
        <taxon>Pleomorphomonadaceae</taxon>
        <taxon>Methylobrevis</taxon>
    </lineage>
</organism>
<dbReference type="InterPro" id="IPR058626">
    <property type="entry name" value="MdtA-like_b-barrel"/>
</dbReference>
<sequence>MAGTVVDRAANEGETLNAVQTAPTVLTIADLSVMTVEAEVSEADVPRLKPGMTAYFTLIGAGSERYEGTLRQIRPTPQTENGVVLYYALFDIPNPDGTLMIGMSAQVFFVEAAAKDVLLVPVAALSDLARRGDMTTARVRVAATDGTTQTREVTVGVRSRVAAEVRSGLAEGERVVVVSQSSDTPRAATRGFGPPPMF</sequence>
<dbReference type="RefSeq" id="WP_245294183.1">
    <property type="nucleotide sequence ID" value="NZ_MCRJ01000251.1"/>
</dbReference>
<evidence type="ECO:0000259" key="2">
    <source>
        <dbReference type="Pfam" id="PF25967"/>
    </source>
</evidence>
<dbReference type="PANTHER" id="PTHR30469:SF33">
    <property type="entry name" value="SLR1207 PROTEIN"/>
    <property type="match status" value="1"/>
</dbReference>
<dbReference type="Gene3D" id="2.40.420.20">
    <property type="match status" value="1"/>
</dbReference>
<name>A0A1E3GP36_9HYPH</name>
<evidence type="ECO:0000259" key="1">
    <source>
        <dbReference type="Pfam" id="PF25944"/>
    </source>
</evidence>
<dbReference type="GO" id="GO:0015562">
    <property type="term" value="F:efflux transmembrane transporter activity"/>
    <property type="evidence" value="ECO:0007669"/>
    <property type="project" value="TreeGrafter"/>
</dbReference>
<dbReference type="Pfam" id="PF25944">
    <property type="entry name" value="Beta-barrel_RND"/>
    <property type="match status" value="1"/>
</dbReference>
<dbReference type="Pfam" id="PF25967">
    <property type="entry name" value="RND-MFP_C"/>
    <property type="match status" value="1"/>
</dbReference>
<dbReference type="InterPro" id="IPR058627">
    <property type="entry name" value="MdtA-like_C"/>
</dbReference>
<dbReference type="PANTHER" id="PTHR30469">
    <property type="entry name" value="MULTIDRUG RESISTANCE PROTEIN MDTA"/>
    <property type="match status" value="1"/>
</dbReference>
<protein>
    <submittedName>
        <fullName evidence="3">Macrolide export protein MacA</fullName>
    </submittedName>
</protein>
<evidence type="ECO:0000313" key="4">
    <source>
        <dbReference type="Proteomes" id="UP000094622"/>
    </source>
</evidence>
<dbReference type="Gene3D" id="2.40.30.170">
    <property type="match status" value="1"/>
</dbReference>
<feature type="domain" description="Multidrug resistance protein MdtA-like beta-barrel" evidence="1">
    <location>
        <begin position="34"/>
        <end position="107"/>
    </location>
</feature>
<dbReference type="GO" id="GO:1990281">
    <property type="term" value="C:efflux pump complex"/>
    <property type="evidence" value="ECO:0007669"/>
    <property type="project" value="TreeGrafter"/>
</dbReference>
<reference evidence="3 4" key="1">
    <citation type="submission" date="2016-07" db="EMBL/GenBank/DDBJ databases">
        <title>Draft Genome Sequence of Methylobrevis pamukkalensis PK2.</title>
        <authorList>
            <person name="Vasilenko O.V."/>
            <person name="Doronina N.V."/>
            <person name="Shmareva M.N."/>
            <person name="Tarlachkov S.V."/>
            <person name="Mustakhimov I."/>
            <person name="Trotsenko Y.A."/>
        </authorList>
    </citation>
    <scope>NUCLEOTIDE SEQUENCE [LARGE SCALE GENOMIC DNA]</scope>
    <source>
        <strain evidence="3 4">PK2</strain>
    </source>
</reference>
<gene>
    <name evidence="3" type="primary">macA_2</name>
    <name evidence="3" type="ORF">A6302_04493</name>
</gene>
<dbReference type="EMBL" id="MCRJ01000251">
    <property type="protein sequence ID" value="ODN65809.1"/>
    <property type="molecule type" value="Genomic_DNA"/>
</dbReference>
<dbReference type="Gene3D" id="2.40.50.100">
    <property type="match status" value="1"/>
</dbReference>
<dbReference type="PATRIC" id="fig|1439726.3.peg.4791"/>
<accession>A0A1E3GP36</accession>
<proteinExistence type="predicted"/>
<dbReference type="SUPFAM" id="SSF111369">
    <property type="entry name" value="HlyD-like secretion proteins"/>
    <property type="match status" value="1"/>
</dbReference>
<dbReference type="AlphaFoldDB" id="A0A1E3GP36"/>
<feature type="domain" description="Multidrug resistance protein MdtA-like C-terminal permuted SH3" evidence="2">
    <location>
        <begin position="116"/>
        <end position="177"/>
    </location>
</feature>
<dbReference type="Proteomes" id="UP000094622">
    <property type="component" value="Unassembled WGS sequence"/>
</dbReference>